<gene>
    <name evidence="1" type="ORF">GCM10009799_33480</name>
</gene>
<evidence type="ECO:0000313" key="1">
    <source>
        <dbReference type="EMBL" id="GAA2003670.1"/>
    </source>
</evidence>
<name>A0ABP5ERQ3_9ACTN</name>
<reference evidence="2" key="1">
    <citation type="journal article" date="2019" name="Int. J. Syst. Evol. Microbiol.">
        <title>The Global Catalogue of Microorganisms (GCM) 10K type strain sequencing project: providing services to taxonomists for standard genome sequencing and annotation.</title>
        <authorList>
            <consortium name="The Broad Institute Genomics Platform"/>
            <consortium name="The Broad Institute Genome Sequencing Center for Infectious Disease"/>
            <person name="Wu L."/>
            <person name="Ma J."/>
        </authorList>
    </citation>
    <scope>NUCLEOTIDE SEQUENCE [LARGE SCALE GENOMIC DNA]</scope>
    <source>
        <strain evidence="2">JCM 15313</strain>
    </source>
</reference>
<dbReference type="EMBL" id="BAAAPC010000014">
    <property type="protein sequence ID" value="GAA2003670.1"/>
    <property type="molecule type" value="Genomic_DNA"/>
</dbReference>
<dbReference type="Proteomes" id="UP001501585">
    <property type="component" value="Unassembled WGS sequence"/>
</dbReference>
<sequence>MSPTVTPLEERNREQRRAEVRRAARALLRAPLLVGRGRTADDFRLVRQHARELREWFDRNTGWALQVDSETARLRKSPGDVHVATHAAREVRGAKLAFTRRRYVLFCLALAVLERSEAQVALGRLAQGIVIEAQEPSLAEAGIAFTLEERGERTDLVAVVRLLIELGVLDRVAGDEDDYVRATGDVLYDVRRRVLAGLLTGRTGPSMITAEHFEQRLDDLATDPALDAMDSGDLRNRALRHALTRRLLDDPVLYYDTLTDAEAAYLTSQRAAITTRITELTGLVAEVRAEGIAMVDPDDDLTDVRMPEQGTHGHVTLLLAERLAANVTEPVPVARLEADVRHLAQTYGAYWKKSAKEPGAETELVARSVEKLVALSLAEHGTDTVTGEPTVAPLPALARYAVGEPVVRSAKPAQGTQR</sequence>
<protein>
    <recommendedName>
        <fullName evidence="3">TIGR02678 family protein</fullName>
    </recommendedName>
</protein>
<dbReference type="InterPro" id="IPR013494">
    <property type="entry name" value="CHP02678"/>
</dbReference>
<keyword evidence="2" id="KW-1185">Reference proteome</keyword>
<proteinExistence type="predicted"/>
<dbReference type="RefSeq" id="WP_344103459.1">
    <property type="nucleotide sequence ID" value="NZ_BAAAPC010000014.1"/>
</dbReference>
<accession>A0ABP5ERQ3</accession>
<comment type="caution">
    <text evidence="1">The sequence shown here is derived from an EMBL/GenBank/DDBJ whole genome shotgun (WGS) entry which is preliminary data.</text>
</comment>
<evidence type="ECO:0000313" key="2">
    <source>
        <dbReference type="Proteomes" id="UP001501585"/>
    </source>
</evidence>
<evidence type="ECO:0008006" key="3">
    <source>
        <dbReference type="Google" id="ProtNLM"/>
    </source>
</evidence>
<organism evidence="1 2">
    <name type="scientific">Nocardiopsis rhodophaea</name>
    <dbReference type="NCBI Taxonomy" id="280238"/>
    <lineage>
        <taxon>Bacteria</taxon>
        <taxon>Bacillati</taxon>
        <taxon>Actinomycetota</taxon>
        <taxon>Actinomycetes</taxon>
        <taxon>Streptosporangiales</taxon>
        <taxon>Nocardiopsidaceae</taxon>
        <taxon>Nocardiopsis</taxon>
    </lineage>
</organism>
<dbReference type="NCBIfam" id="TIGR02678">
    <property type="entry name" value="TIGR02678 family protein"/>
    <property type="match status" value="1"/>
</dbReference>
<dbReference type="Pfam" id="PF09661">
    <property type="entry name" value="DUF2398"/>
    <property type="match status" value="1"/>
</dbReference>